<reference evidence="1" key="1">
    <citation type="submission" date="2020-11" db="EMBL/GenBank/DDBJ databases">
        <authorList>
            <consortium name="DOE Joint Genome Institute"/>
            <person name="Ahrendt S."/>
            <person name="Riley R."/>
            <person name="Andreopoulos W."/>
            <person name="Labutti K."/>
            <person name="Pangilinan J."/>
            <person name="Ruiz-Duenas F.J."/>
            <person name="Barrasa J.M."/>
            <person name="Sanchez-Garcia M."/>
            <person name="Camarero S."/>
            <person name="Miyauchi S."/>
            <person name="Serrano A."/>
            <person name="Linde D."/>
            <person name="Babiker R."/>
            <person name="Drula E."/>
            <person name="Ayuso-Fernandez I."/>
            <person name="Pacheco R."/>
            <person name="Padilla G."/>
            <person name="Ferreira P."/>
            <person name="Barriuso J."/>
            <person name="Kellner H."/>
            <person name="Castanera R."/>
            <person name="Alfaro M."/>
            <person name="Ramirez L."/>
            <person name="Pisabarro A.G."/>
            <person name="Kuo A."/>
            <person name="Tritt A."/>
            <person name="Lipzen A."/>
            <person name="He G."/>
            <person name="Yan M."/>
            <person name="Ng V."/>
            <person name="Cullen D."/>
            <person name="Martin F."/>
            <person name="Rosso M.-N."/>
            <person name="Henrissat B."/>
            <person name="Hibbett D."/>
            <person name="Martinez A.T."/>
            <person name="Grigoriev I.V."/>
        </authorList>
    </citation>
    <scope>NUCLEOTIDE SEQUENCE</scope>
    <source>
        <strain evidence="1">CBS 247.69</strain>
    </source>
</reference>
<name>A0A9P5XZ85_9AGAR</name>
<sequence>MGGAESKNSDAGEYFAATFAGNTLLMRRLEASYYANLLSILHKNFPSLPTESVVVQTDELSICDGRYIDIPEELWTEVCPRLRNIRVISRPKKRCEPPSYGDSSEMR</sequence>
<accession>A0A9P5XZ85</accession>
<dbReference type="Proteomes" id="UP000807353">
    <property type="component" value="Unassembled WGS sequence"/>
</dbReference>
<dbReference type="EMBL" id="MU150342">
    <property type="protein sequence ID" value="KAF9458386.1"/>
    <property type="molecule type" value="Genomic_DNA"/>
</dbReference>
<evidence type="ECO:0000313" key="1">
    <source>
        <dbReference type="EMBL" id="KAF9458386.1"/>
    </source>
</evidence>
<gene>
    <name evidence="1" type="ORF">BDZ94DRAFT_1313345</name>
</gene>
<dbReference type="OrthoDB" id="1043111at2759"/>
<organism evidence="1 2">
    <name type="scientific">Collybia nuda</name>
    <dbReference type="NCBI Taxonomy" id="64659"/>
    <lineage>
        <taxon>Eukaryota</taxon>
        <taxon>Fungi</taxon>
        <taxon>Dikarya</taxon>
        <taxon>Basidiomycota</taxon>
        <taxon>Agaricomycotina</taxon>
        <taxon>Agaricomycetes</taxon>
        <taxon>Agaricomycetidae</taxon>
        <taxon>Agaricales</taxon>
        <taxon>Tricholomatineae</taxon>
        <taxon>Clitocybaceae</taxon>
        <taxon>Collybia</taxon>
    </lineage>
</organism>
<dbReference type="AlphaFoldDB" id="A0A9P5XZ85"/>
<comment type="caution">
    <text evidence="1">The sequence shown here is derived from an EMBL/GenBank/DDBJ whole genome shotgun (WGS) entry which is preliminary data.</text>
</comment>
<evidence type="ECO:0000313" key="2">
    <source>
        <dbReference type="Proteomes" id="UP000807353"/>
    </source>
</evidence>
<proteinExistence type="predicted"/>
<keyword evidence="2" id="KW-1185">Reference proteome</keyword>
<protein>
    <submittedName>
        <fullName evidence="1">Uncharacterized protein</fullName>
    </submittedName>
</protein>